<dbReference type="PANTHER" id="PTHR32071:SF117">
    <property type="entry name" value="PTS-DEPENDENT DIHYDROXYACETONE KINASE OPERON REGULATORY PROTEIN-RELATED"/>
    <property type="match status" value="1"/>
</dbReference>
<feature type="domain" description="Sigma-54 factor interaction" evidence="7">
    <location>
        <begin position="83"/>
        <end position="306"/>
    </location>
</feature>
<dbReference type="AlphaFoldDB" id="A0A6M5YU45"/>
<evidence type="ECO:0000256" key="6">
    <source>
        <dbReference type="ARBA" id="ARBA00023163"/>
    </source>
</evidence>
<keyword evidence="5" id="KW-0010">Activator</keyword>
<dbReference type="InterPro" id="IPR009057">
    <property type="entry name" value="Homeodomain-like_sf"/>
</dbReference>
<dbReference type="GO" id="GO:0043565">
    <property type="term" value="F:sequence-specific DNA binding"/>
    <property type="evidence" value="ECO:0007669"/>
    <property type="project" value="InterPro"/>
</dbReference>
<keyword evidence="3" id="KW-0805">Transcription regulation</keyword>
<keyword evidence="9" id="KW-1185">Reference proteome</keyword>
<dbReference type="CDD" id="cd00009">
    <property type="entry name" value="AAA"/>
    <property type="match status" value="1"/>
</dbReference>
<dbReference type="InterPro" id="IPR037135">
    <property type="entry name" value="DUF1653-like_dom_sf"/>
</dbReference>
<dbReference type="SMART" id="SM00382">
    <property type="entry name" value="AAA"/>
    <property type="match status" value="1"/>
</dbReference>
<evidence type="ECO:0000256" key="5">
    <source>
        <dbReference type="ARBA" id="ARBA00023159"/>
    </source>
</evidence>
<keyword evidence="2" id="KW-0067">ATP-binding</keyword>
<dbReference type="SUPFAM" id="SSF52540">
    <property type="entry name" value="P-loop containing nucleoside triphosphate hydrolases"/>
    <property type="match status" value="1"/>
</dbReference>
<sequence>MSSNEPVPGRYRHYKGGEYEVIGTARHSETDELLVVYRPLYNATGLWVRPRHVPRNGRPQRRDRPALRVPRTEPLMNTLIGTLAAVRRAIEQVAATSATVLVLGETGTGKELVARAVHESSRRARGPFVPVNCGAMSPALVEAELFGHEVGAFTGATRQRIGRFEQAHGGTLFLDEVGELAADVQVRFLRVLQERTIDRLGGEGRPIRVDVRIVAATNRDLGALVRAERFREDLFYRLNVFPIRLPALRERRDDIPSLATHFLKHFAHLHGRSVAVVPPRALRVLAGHDWPGNVRELQNVIERAVIVSEGGELAIDPEWLTFAAPAETARTWSEQEKARILAALRATNGRVYGPGGAAHRLGLKPTTLYGKMRKHGLKRDADWA</sequence>
<dbReference type="Proteomes" id="UP000503447">
    <property type="component" value="Chromosome"/>
</dbReference>
<dbReference type="FunFam" id="3.40.50.300:FF:000006">
    <property type="entry name" value="DNA-binding transcriptional regulator NtrC"/>
    <property type="match status" value="1"/>
</dbReference>
<dbReference type="Gene3D" id="3.40.50.300">
    <property type="entry name" value="P-loop containing nucleotide triphosphate hydrolases"/>
    <property type="match status" value="1"/>
</dbReference>
<dbReference type="InterPro" id="IPR058031">
    <property type="entry name" value="AAA_lid_NorR"/>
</dbReference>
<keyword evidence="6" id="KW-0804">Transcription</keyword>
<dbReference type="InterPro" id="IPR025943">
    <property type="entry name" value="Sigma_54_int_dom_ATP-bd_2"/>
</dbReference>
<dbReference type="GO" id="GO:0006355">
    <property type="term" value="P:regulation of DNA-templated transcription"/>
    <property type="evidence" value="ECO:0007669"/>
    <property type="project" value="InterPro"/>
</dbReference>
<evidence type="ECO:0000256" key="1">
    <source>
        <dbReference type="ARBA" id="ARBA00022741"/>
    </source>
</evidence>
<dbReference type="InterPro" id="IPR025662">
    <property type="entry name" value="Sigma_54_int_dom_ATP-bd_1"/>
</dbReference>
<reference evidence="9" key="1">
    <citation type="submission" date="2020-05" db="EMBL/GenBank/DDBJ databases">
        <title>Frigoriglobus tundricola gen. nov., sp. nov., a psychrotolerant cellulolytic planctomycete of the family Gemmataceae with two divergent copies of 16S rRNA gene.</title>
        <authorList>
            <person name="Kulichevskaya I.S."/>
            <person name="Ivanova A.A."/>
            <person name="Naumoff D.G."/>
            <person name="Beletsky A.V."/>
            <person name="Rijpstra W.I.C."/>
            <person name="Sinninghe Damste J.S."/>
            <person name="Mardanov A.V."/>
            <person name="Ravin N.V."/>
            <person name="Dedysh S.N."/>
        </authorList>
    </citation>
    <scope>NUCLEOTIDE SEQUENCE [LARGE SCALE GENOMIC DNA]</scope>
    <source>
        <strain evidence="9">PL17</strain>
    </source>
</reference>
<dbReference type="InterPro" id="IPR002197">
    <property type="entry name" value="HTH_Fis"/>
</dbReference>
<dbReference type="InterPro" id="IPR025944">
    <property type="entry name" value="Sigma_54_int_dom_CS"/>
</dbReference>
<evidence type="ECO:0000256" key="3">
    <source>
        <dbReference type="ARBA" id="ARBA00023015"/>
    </source>
</evidence>
<dbReference type="KEGG" id="ftj:FTUN_4496"/>
<evidence type="ECO:0000259" key="7">
    <source>
        <dbReference type="PROSITE" id="PS50045"/>
    </source>
</evidence>
<name>A0A6M5YU45_9BACT</name>
<evidence type="ECO:0000313" key="9">
    <source>
        <dbReference type="Proteomes" id="UP000503447"/>
    </source>
</evidence>
<dbReference type="Gene3D" id="2.30.30.320">
    <property type="entry name" value="DUF1653-like domain"/>
    <property type="match status" value="1"/>
</dbReference>
<dbReference type="SUPFAM" id="SSF46689">
    <property type="entry name" value="Homeodomain-like"/>
    <property type="match status" value="1"/>
</dbReference>
<dbReference type="Pfam" id="PF25601">
    <property type="entry name" value="AAA_lid_14"/>
    <property type="match status" value="1"/>
</dbReference>
<dbReference type="Gene3D" id="1.10.10.60">
    <property type="entry name" value="Homeodomain-like"/>
    <property type="match status" value="1"/>
</dbReference>
<keyword evidence="1" id="KW-0547">Nucleotide-binding</keyword>
<evidence type="ECO:0000256" key="2">
    <source>
        <dbReference type="ARBA" id="ARBA00022840"/>
    </source>
</evidence>
<dbReference type="EMBL" id="CP053452">
    <property type="protein sequence ID" value="QJW96936.1"/>
    <property type="molecule type" value="Genomic_DNA"/>
</dbReference>
<gene>
    <name evidence="8" type="ORF">FTUN_4496</name>
</gene>
<dbReference type="PROSITE" id="PS50045">
    <property type="entry name" value="SIGMA54_INTERACT_4"/>
    <property type="match status" value="1"/>
</dbReference>
<proteinExistence type="predicted"/>
<accession>A0A6M5YU45</accession>
<dbReference type="Pfam" id="PF07866">
    <property type="entry name" value="DUF1653"/>
    <property type="match status" value="1"/>
</dbReference>
<dbReference type="FunFam" id="1.10.8.60:FF:000014">
    <property type="entry name" value="DNA-binding transcriptional regulator NtrC"/>
    <property type="match status" value="1"/>
</dbReference>
<dbReference type="RefSeq" id="WP_227254975.1">
    <property type="nucleotide sequence ID" value="NZ_CP053452.2"/>
</dbReference>
<dbReference type="Gene3D" id="1.10.8.60">
    <property type="match status" value="1"/>
</dbReference>
<dbReference type="GO" id="GO:0005524">
    <property type="term" value="F:ATP binding"/>
    <property type="evidence" value="ECO:0007669"/>
    <property type="project" value="UniProtKB-KW"/>
</dbReference>
<keyword evidence="4" id="KW-0238">DNA-binding</keyword>
<protein>
    <recommendedName>
        <fullName evidence="7">Sigma-54 factor interaction domain-containing protein</fullName>
    </recommendedName>
</protein>
<dbReference type="InterPro" id="IPR023387">
    <property type="entry name" value="DUF1653-like_dom"/>
</dbReference>
<dbReference type="PROSITE" id="PS00676">
    <property type="entry name" value="SIGMA54_INTERACT_2"/>
    <property type="match status" value="1"/>
</dbReference>
<dbReference type="PROSITE" id="PS00688">
    <property type="entry name" value="SIGMA54_INTERACT_3"/>
    <property type="match status" value="1"/>
</dbReference>
<dbReference type="PANTHER" id="PTHR32071">
    <property type="entry name" value="TRANSCRIPTIONAL REGULATORY PROTEIN"/>
    <property type="match status" value="1"/>
</dbReference>
<dbReference type="InterPro" id="IPR003593">
    <property type="entry name" value="AAA+_ATPase"/>
</dbReference>
<organism evidence="8 9">
    <name type="scientific">Frigoriglobus tundricola</name>
    <dbReference type="NCBI Taxonomy" id="2774151"/>
    <lineage>
        <taxon>Bacteria</taxon>
        <taxon>Pseudomonadati</taxon>
        <taxon>Planctomycetota</taxon>
        <taxon>Planctomycetia</taxon>
        <taxon>Gemmatales</taxon>
        <taxon>Gemmataceae</taxon>
        <taxon>Frigoriglobus</taxon>
    </lineage>
</organism>
<evidence type="ECO:0000256" key="4">
    <source>
        <dbReference type="ARBA" id="ARBA00023125"/>
    </source>
</evidence>
<dbReference type="Pfam" id="PF02954">
    <property type="entry name" value="HTH_8"/>
    <property type="match status" value="1"/>
</dbReference>
<evidence type="ECO:0000313" key="8">
    <source>
        <dbReference type="EMBL" id="QJW96936.1"/>
    </source>
</evidence>
<dbReference type="InterPro" id="IPR002078">
    <property type="entry name" value="Sigma_54_int"/>
</dbReference>
<dbReference type="Pfam" id="PF00158">
    <property type="entry name" value="Sigma54_activat"/>
    <property type="match status" value="1"/>
</dbReference>
<dbReference type="PROSITE" id="PS00675">
    <property type="entry name" value="SIGMA54_INTERACT_1"/>
    <property type="match status" value="1"/>
</dbReference>
<dbReference type="InterPro" id="IPR027417">
    <property type="entry name" value="P-loop_NTPase"/>
</dbReference>